<dbReference type="AlphaFoldDB" id="I3YCN7"/>
<keyword evidence="7 10" id="KW-0235">DNA replication</keyword>
<evidence type="ECO:0000256" key="10">
    <source>
        <dbReference type="PIRNR" id="PIRNR000804"/>
    </source>
</evidence>
<proteinExistence type="inferred from homology"/>
<evidence type="ECO:0000313" key="15">
    <source>
        <dbReference type="Proteomes" id="UP000006062"/>
    </source>
</evidence>
<dbReference type="GO" id="GO:0005737">
    <property type="term" value="C:cytoplasm"/>
    <property type="evidence" value="ECO:0007669"/>
    <property type="project" value="UniProtKB-SubCell"/>
</dbReference>
<dbReference type="PIRSF" id="PIRSF000804">
    <property type="entry name" value="DNA_pol_III_b"/>
    <property type="match status" value="1"/>
</dbReference>
<dbReference type="InterPro" id="IPR022637">
    <property type="entry name" value="DNA_polIII_beta_cen"/>
</dbReference>
<evidence type="ECO:0000256" key="5">
    <source>
        <dbReference type="ARBA" id="ARBA00022679"/>
    </source>
</evidence>
<dbReference type="InterPro" id="IPR046938">
    <property type="entry name" value="DNA_clamp_sf"/>
</dbReference>
<name>I3YCN7_THIV6</name>
<dbReference type="GO" id="GO:0008408">
    <property type="term" value="F:3'-5' exonuclease activity"/>
    <property type="evidence" value="ECO:0007669"/>
    <property type="project" value="InterPro"/>
</dbReference>
<dbReference type="InterPro" id="IPR022635">
    <property type="entry name" value="DNA_polIII_beta_C"/>
</dbReference>
<dbReference type="GO" id="GO:0009360">
    <property type="term" value="C:DNA polymerase III complex"/>
    <property type="evidence" value="ECO:0007669"/>
    <property type="project" value="InterPro"/>
</dbReference>
<reference evidence="14 15" key="1">
    <citation type="submission" date="2012-06" db="EMBL/GenBank/DDBJ databases">
        <title>Complete sequence of Thiocystis violascens DSM 198.</title>
        <authorList>
            <consortium name="US DOE Joint Genome Institute"/>
            <person name="Lucas S."/>
            <person name="Han J."/>
            <person name="Lapidus A."/>
            <person name="Cheng J.-F."/>
            <person name="Goodwin L."/>
            <person name="Pitluck S."/>
            <person name="Peters L."/>
            <person name="Ovchinnikova G."/>
            <person name="Teshima H."/>
            <person name="Detter J.C."/>
            <person name="Han C."/>
            <person name="Tapia R."/>
            <person name="Land M."/>
            <person name="Hauser L."/>
            <person name="Kyrpides N."/>
            <person name="Ivanova N."/>
            <person name="Pagani I."/>
            <person name="Vogl K."/>
            <person name="Liu Z."/>
            <person name="Frigaard N.-U."/>
            <person name="Bryant D."/>
            <person name="Woyke T."/>
        </authorList>
    </citation>
    <scope>NUCLEOTIDE SEQUENCE [LARGE SCALE GENOMIC DNA]</scope>
    <source>
        <strain evidence="15">ATCC 17096 / DSM 198 / 6111</strain>
    </source>
</reference>
<comment type="subunit">
    <text evidence="10">Forms a ring-shaped head-to-tail homodimer around DNA.</text>
</comment>
<keyword evidence="4 10" id="KW-0963">Cytoplasm</keyword>
<dbReference type="CDD" id="cd00140">
    <property type="entry name" value="beta_clamp"/>
    <property type="match status" value="1"/>
</dbReference>
<dbReference type="Pfam" id="PF02767">
    <property type="entry name" value="DNA_pol3_beta_2"/>
    <property type="match status" value="1"/>
</dbReference>
<dbReference type="Proteomes" id="UP000006062">
    <property type="component" value="Chromosome"/>
</dbReference>
<comment type="subcellular location">
    <subcellularLocation>
        <location evidence="1 10">Cytoplasm</location>
    </subcellularLocation>
</comment>
<evidence type="ECO:0000259" key="11">
    <source>
        <dbReference type="Pfam" id="PF00712"/>
    </source>
</evidence>
<evidence type="ECO:0000259" key="13">
    <source>
        <dbReference type="Pfam" id="PF02768"/>
    </source>
</evidence>
<dbReference type="Gene3D" id="3.70.10.10">
    <property type="match status" value="1"/>
</dbReference>
<accession>I3YCN7</accession>
<dbReference type="Pfam" id="PF00712">
    <property type="entry name" value="DNA_pol3_beta"/>
    <property type="match status" value="1"/>
</dbReference>
<dbReference type="HOGENOM" id="CLU_038149_4_2_6"/>
<feature type="domain" description="DNA polymerase III beta sliding clamp central" evidence="12">
    <location>
        <begin position="129"/>
        <end position="243"/>
    </location>
</feature>
<dbReference type="InterPro" id="IPR001001">
    <property type="entry name" value="DNA_polIII_beta"/>
</dbReference>
<dbReference type="eggNOG" id="COG0592">
    <property type="taxonomic scope" value="Bacteria"/>
</dbReference>
<evidence type="ECO:0000313" key="14">
    <source>
        <dbReference type="EMBL" id="AFL74755.1"/>
    </source>
</evidence>
<evidence type="ECO:0000256" key="3">
    <source>
        <dbReference type="ARBA" id="ARBA00021035"/>
    </source>
</evidence>
<feature type="domain" description="DNA polymerase III beta sliding clamp C-terminal" evidence="13">
    <location>
        <begin position="246"/>
        <end position="365"/>
    </location>
</feature>
<feature type="domain" description="DNA polymerase III beta sliding clamp N-terminal" evidence="11">
    <location>
        <begin position="1"/>
        <end position="118"/>
    </location>
</feature>
<dbReference type="PANTHER" id="PTHR30478">
    <property type="entry name" value="DNA POLYMERASE III SUBUNIT BETA"/>
    <property type="match status" value="1"/>
</dbReference>
<dbReference type="SMART" id="SM00480">
    <property type="entry name" value="POL3Bc"/>
    <property type="match status" value="1"/>
</dbReference>
<dbReference type="STRING" id="765911.Thivi_2842"/>
<evidence type="ECO:0000256" key="1">
    <source>
        <dbReference type="ARBA" id="ARBA00004496"/>
    </source>
</evidence>
<evidence type="ECO:0000259" key="12">
    <source>
        <dbReference type="Pfam" id="PF02767"/>
    </source>
</evidence>
<dbReference type="InterPro" id="IPR022634">
    <property type="entry name" value="DNA_polIII_beta_N"/>
</dbReference>
<dbReference type="Pfam" id="PF02768">
    <property type="entry name" value="DNA_pol3_beta_3"/>
    <property type="match status" value="1"/>
</dbReference>
<dbReference type="GO" id="GO:0006271">
    <property type="term" value="P:DNA strand elongation involved in DNA replication"/>
    <property type="evidence" value="ECO:0007669"/>
    <property type="project" value="TreeGrafter"/>
</dbReference>
<keyword evidence="6 10" id="KW-0548">Nucleotidyltransferase</keyword>
<keyword evidence="15" id="KW-1185">Reference proteome</keyword>
<comment type="function">
    <text evidence="10">Confers DNA tethering and processivity to DNA polymerases and other proteins. Acts as a clamp, forming a ring around DNA (a reaction catalyzed by the clamp-loading complex) which diffuses in an ATP-independent manner freely and bidirectionally along dsDNA. Initially characterized for its ability to contact the catalytic subunit of DNA polymerase III (Pol III), a complex, multichain enzyme responsible for most of the replicative synthesis in bacteria; Pol III exhibits 3'-5' exonuclease proofreading activity. The beta chain is required for initiation of replication as well as for processivity of DNA replication.</text>
</comment>
<protein>
    <recommendedName>
        <fullName evidence="3 10">Beta sliding clamp</fullName>
    </recommendedName>
</protein>
<dbReference type="RefSeq" id="WP_014779188.1">
    <property type="nucleotide sequence ID" value="NC_018012.1"/>
</dbReference>
<evidence type="ECO:0000256" key="7">
    <source>
        <dbReference type="ARBA" id="ARBA00022705"/>
    </source>
</evidence>
<dbReference type="OrthoDB" id="8421503at2"/>
<evidence type="ECO:0000256" key="8">
    <source>
        <dbReference type="ARBA" id="ARBA00022932"/>
    </source>
</evidence>
<dbReference type="GO" id="GO:0003677">
    <property type="term" value="F:DNA binding"/>
    <property type="evidence" value="ECO:0007669"/>
    <property type="project" value="UniProtKB-UniRule"/>
</dbReference>
<keyword evidence="8 10" id="KW-0239">DNA-directed DNA polymerase</keyword>
<evidence type="ECO:0000256" key="9">
    <source>
        <dbReference type="ARBA" id="ARBA00023125"/>
    </source>
</evidence>
<dbReference type="NCBIfam" id="TIGR00663">
    <property type="entry name" value="dnan"/>
    <property type="match status" value="1"/>
</dbReference>
<evidence type="ECO:0000256" key="6">
    <source>
        <dbReference type="ARBA" id="ARBA00022695"/>
    </source>
</evidence>
<dbReference type="Gene3D" id="3.10.150.10">
    <property type="entry name" value="DNA Polymerase III, subunit A, domain 2"/>
    <property type="match status" value="1"/>
</dbReference>
<dbReference type="SUPFAM" id="SSF55979">
    <property type="entry name" value="DNA clamp"/>
    <property type="match status" value="3"/>
</dbReference>
<dbReference type="GO" id="GO:0003887">
    <property type="term" value="F:DNA-directed DNA polymerase activity"/>
    <property type="evidence" value="ECO:0007669"/>
    <property type="project" value="UniProtKB-UniRule"/>
</dbReference>
<keyword evidence="5 10" id="KW-0808">Transferase</keyword>
<dbReference type="EMBL" id="CP003154">
    <property type="protein sequence ID" value="AFL74755.1"/>
    <property type="molecule type" value="Genomic_DNA"/>
</dbReference>
<sequence length="366" mass="41120">MEFVVNREILLPALVKVTGVVERRQTLPILSNLHLFAESGRVTMTGSDLEVEVKTDFAVETQHTGDATIPARKLIDICRSLGDGAEIRFRIGDDRCVITSGRGRFSLGVLPAADFPFMEPVNDGFQFTISESILKRLLEKTSFAMAQQDVRYYLNGLLIEFNATSLTAVATDGHRLAKYRSKVAIGISEPRQVIIPSKTILELRRQLSSSEEDATMSLGEKSFHISFGNMAMTSKIVDGRYPEYERVIPRELQKSALLKKDELKRSLSRTAILSNEKYRGVRLTFLQDTLKLLAHNPEQEEAEEEIELLYTDESTSIGFNVSYLMDVLGAIDESDVHIQFQDGNSSSVWRGKDAEDETFVVMPMRI</sequence>
<dbReference type="PANTHER" id="PTHR30478:SF0">
    <property type="entry name" value="BETA SLIDING CLAMP"/>
    <property type="match status" value="1"/>
</dbReference>
<comment type="similarity">
    <text evidence="2 10">Belongs to the beta sliding clamp family.</text>
</comment>
<dbReference type="KEGG" id="tvi:Thivi_2842"/>
<gene>
    <name evidence="14" type="ordered locus">Thivi_2842</name>
</gene>
<organism evidence="14 15">
    <name type="scientific">Thiocystis violascens (strain ATCC 17096 / DSM 198 / 6111)</name>
    <name type="common">Chromatium violascens</name>
    <dbReference type="NCBI Taxonomy" id="765911"/>
    <lineage>
        <taxon>Bacteria</taxon>
        <taxon>Pseudomonadati</taxon>
        <taxon>Pseudomonadota</taxon>
        <taxon>Gammaproteobacteria</taxon>
        <taxon>Chromatiales</taxon>
        <taxon>Chromatiaceae</taxon>
        <taxon>Thiocystis</taxon>
    </lineage>
</organism>
<evidence type="ECO:0000256" key="2">
    <source>
        <dbReference type="ARBA" id="ARBA00010752"/>
    </source>
</evidence>
<keyword evidence="9" id="KW-0238">DNA-binding</keyword>
<evidence type="ECO:0000256" key="4">
    <source>
        <dbReference type="ARBA" id="ARBA00022490"/>
    </source>
</evidence>